<dbReference type="AlphaFoldDB" id="A0A6I4UGU9"/>
<keyword evidence="10" id="KW-1185">Reference proteome</keyword>
<dbReference type="PROSITE" id="PS50111">
    <property type="entry name" value="CHEMOTAXIS_TRANSDUC_2"/>
    <property type="match status" value="1"/>
</dbReference>
<dbReference type="SUPFAM" id="SSF58104">
    <property type="entry name" value="Methyl-accepting chemotaxis protein (MCP) signaling domain"/>
    <property type="match status" value="1"/>
</dbReference>
<evidence type="ECO:0000259" key="6">
    <source>
        <dbReference type="PROSITE" id="PS50885"/>
    </source>
</evidence>
<keyword evidence="4" id="KW-0472">Membrane</keyword>
<proteinExistence type="inferred from homology"/>
<dbReference type="GO" id="GO:0006935">
    <property type="term" value="P:chemotaxis"/>
    <property type="evidence" value="ECO:0007669"/>
    <property type="project" value="InterPro"/>
</dbReference>
<evidence type="ECO:0000313" key="9">
    <source>
        <dbReference type="Proteomes" id="UP000430021"/>
    </source>
</evidence>
<gene>
    <name evidence="7" type="ORF">FHS52_001237</name>
    <name evidence="8" type="ORF">GRI59_00430</name>
</gene>
<accession>A0A6I4UGU9</accession>
<feature type="domain" description="Methyl-accepting transducer" evidence="5">
    <location>
        <begin position="364"/>
        <end position="600"/>
    </location>
</feature>
<organism evidence="8 9">
    <name type="scientific">Erythrobacter ramosus</name>
    <dbReference type="NCBI Taxonomy" id="35811"/>
    <lineage>
        <taxon>Bacteria</taxon>
        <taxon>Pseudomonadati</taxon>
        <taxon>Pseudomonadota</taxon>
        <taxon>Alphaproteobacteria</taxon>
        <taxon>Sphingomonadales</taxon>
        <taxon>Erythrobacteraceae</taxon>
        <taxon>Erythrobacter/Porphyrobacter group</taxon>
        <taxon>Erythrobacter</taxon>
    </lineage>
</organism>
<evidence type="ECO:0000259" key="5">
    <source>
        <dbReference type="PROSITE" id="PS50111"/>
    </source>
</evidence>
<evidence type="ECO:0000256" key="4">
    <source>
        <dbReference type="SAM" id="Phobius"/>
    </source>
</evidence>
<evidence type="ECO:0000256" key="2">
    <source>
        <dbReference type="ARBA" id="ARBA00029447"/>
    </source>
</evidence>
<comment type="similarity">
    <text evidence="2">Belongs to the methyl-accepting chemotaxis (MCP) protein family.</text>
</comment>
<dbReference type="InterPro" id="IPR004089">
    <property type="entry name" value="MCPsignal_dom"/>
</dbReference>
<feature type="transmembrane region" description="Helical" evidence="4">
    <location>
        <begin position="228"/>
        <end position="254"/>
    </location>
</feature>
<dbReference type="GO" id="GO:0016020">
    <property type="term" value="C:membrane"/>
    <property type="evidence" value="ECO:0007669"/>
    <property type="project" value="InterPro"/>
</dbReference>
<dbReference type="PRINTS" id="PR00260">
    <property type="entry name" value="CHEMTRNSDUCR"/>
</dbReference>
<comment type="caution">
    <text evidence="8">The sequence shown here is derived from an EMBL/GenBank/DDBJ whole genome shotgun (WGS) entry which is preliminary data.</text>
</comment>
<dbReference type="Proteomes" id="UP000548685">
    <property type="component" value="Unassembled WGS sequence"/>
</dbReference>
<dbReference type="GO" id="GO:0007165">
    <property type="term" value="P:signal transduction"/>
    <property type="evidence" value="ECO:0007669"/>
    <property type="project" value="UniProtKB-KW"/>
</dbReference>
<dbReference type="OrthoDB" id="8482111at2"/>
<feature type="domain" description="HAMP" evidence="6">
    <location>
        <begin position="256"/>
        <end position="309"/>
    </location>
</feature>
<evidence type="ECO:0000313" key="8">
    <source>
        <dbReference type="EMBL" id="MXP37084.1"/>
    </source>
</evidence>
<evidence type="ECO:0000256" key="3">
    <source>
        <dbReference type="PROSITE-ProRule" id="PRU00284"/>
    </source>
</evidence>
<dbReference type="Gene3D" id="6.10.340.10">
    <property type="match status" value="1"/>
</dbReference>
<dbReference type="RefSeq" id="WP_160759254.1">
    <property type="nucleotide sequence ID" value="NZ_BAAADZ010000002.1"/>
</dbReference>
<keyword evidence="1 3" id="KW-0807">Transducer</keyword>
<dbReference type="Pfam" id="PF00015">
    <property type="entry name" value="MCPsignal"/>
    <property type="match status" value="1"/>
</dbReference>
<name>A0A6I4UGU9_9SPHN</name>
<evidence type="ECO:0000256" key="1">
    <source>
        <dbReference type="ARBA" id="ARBA00023224"/>
    </source>
</evidence>
<dbReference type="InterPro" id="IPR003660">
    <property type="entry name" value="HAMP_dom"/>
</dbReference>
<dbReference type="PROSITE" id="PS50885">
    <property type="entry name" value="HAMP"/>
    <property type="match status" value="1"/>
</dbReference>
<dbReference type="Proteomes" id="UP000430021">
    <property type="component" value="Unassembled WGS sequence"/>
</dbReference>
<protein>
    <submittedName>
        <fullName evidence="8">HAMP domain-containing protein</fullName>
    </submittedName>
    <submittedName>
        <fullName evidence="7">Methyl-accepting chemotaxis protein</fullName>
    </submittedName>
</protein>
<dbReference type="EMBL" id="WTYB01000001">
    <property type="protein sequence ID" value="MXP37084.1"/>
    <property type="molecule type" value="Genomic_DNA"/>
</dbReference>
<dbReference type="InterPro" id="IPR004090">
    <property type="entry name" value="Chemotax_Me-accpt_rcpt"/>
</dbReference>
<dbReference type="PANTHER" id="PTHR32089">
    <property type="entry name" value="METHYL-ACCEPTING CHEMOTAXIS PROTEIN MCPB"/>
    <property type="match status" value="1"/>
</dbReference>
<dbReference type="GO" id="GO:0004888">
    <property type="term" value="F:transmembrane signaling receptor activity"/>
    <property type="evidence" value="ECO:0007669"/>
    <property type="project" value="InterPro"/>
</dbReference>
<dbReference type="PANTHER" id="PTHR32089:SF112">
    <property type="entry name" value="LYSOZYME-LIKE PROTEIN-RELATED"/>
    <property type="match status" value="1"/>
</dbReference>
<dbReference type="EMBL" id="JACICE010000001">
    <property type="protein sequence ID" value="MBB3775294.1"/>
    <property type="molecule type" value="Genomic_DNA"/>
</dbReference>
<keyword evidence="4" id="KW-1133">Transmembrane helix</keyword>
<evidence type="ECO:0000313" key="7">
    <source>
        <dbReference type="EMBL" id="MBB3775294.1"/>
    </source>
</evidence>
<reference evidence="7 10" key="2">
    <citation type="submission" date="2020-08" db="EMBL/GenBank/DDBJ databases">
        <title>Genomic Encyclopedia of Type Strains, Phase IV (KMG-IV): sequencing the most valuable type-strain genomes for metagenomic binning, comparative biology and taxonomic classification.</title>
        <authorList>
            <person name="Goeker M."/>
        </authorList>
    </citation>
    <scope>NUCLEOTIDE SEQUENCE [LARGE SCALE GENOMIC DNA]</scope>
    <source>
        <strain evidence="7 10">DSM 8510</strain>
    </source>
</reference>
<reference evidence="8 9" key="1">
    <citation type="submission" date="2019-12" db="EMBL/GenBank/DDBJ databases">
        <title>Genomic-based taxomic classification of the family Erythrobacteraceae.</title>
        <authorList>
            <person name="Xu L."/>
        </authorList>
    </citation>
    <scope>NUCLEOTIDE SEQUENCE [LARGE SCALE GENOMIC DNA]</scope>
    <source>
        <strain evidence="8 9">JCM 10282</strain>
    </source>
</reference>
<keyword evidence="4" id="KW-0812">Transmembrane</keyword>
<dbReference type="Pfam" id="PF00672">
    <property type="entry name" value="HAMP"/>
    <property type="match status" value="1"/>
</dbReference>
<dbReference type="SMART" id="SM00283">
    <property type="entry name" value="MA"/>
    <property type="match status" value="1"/>
</dbReference>
<dbReference type="Gene3D" id="1.10.287.950">
    <property type="entry name" value="Methyl-accepting chemotaxis protein"/>
    <property type="match status" value="1"/>
</dbReference>
<feature type="transmembrane region" description="Helical" evidence="4">
    <location>
        <begin position="64"/>
        <end position="84"/>
    </location>
</feature>
<sequence length="620" mass="66194">MNMMSLQERREEQAVPDFVRQIRLEDSSDYSDEVEAERPAASRATLLERIDWFRNLSLSGKINAIFGTFLGTGVLMVLVLGAGLGELWNRYNASARVQETLVAAGQLQSTAGELRYHSVRVLYDRSPDLREQQREGESALLSQVTAIEAALAKDAPELAPRVVALREELSRFESTFDSASESVRGGADANAAAEKVSAQGSTLMGASARLSAELAARGETQEATGIGYFFNMILILAALAIVGGAVLLMGLAYLSRDFSRKIVEITDAMTRLADGDRNFAIAGEDRKDEIGAMVRALELFKRASKRLETWARERSEKAEQELQLQQERERERLEGEARKAALLDEVARQFERTVGDVVNGVAAASSQLHTTASRMASSAEEASRRTGEVALSMEEANAGATAAAAASDEFALSISEISRQAASSSELARLATVATGEADETISALAASADEVGQIVELIQTIAQRTNLLALNASIEAARGGEAGRGFAVVASEVKELAMQTTRATEKVADQIRAMQSTTGASVKALRAIAGQVKDLESTAVSIATAVDQQSVAGRDLAQSIDLAARGTEKVSGHIEDVRQLSLSTGAAASQVLLSANELEAQASHLGEQVRGFLRTVRMG</sequence>
<evidence type="ECO:0000313" key="10">
    <source>
        <dbReference type="Proteomes" id="UP000548685"/>
    </source>
</evidence>